<keyword evidence="5 6" id="KW-0472">Membrane</keyword>
<evidence type="ECO:0000259" key="7">
    <source>
        <dbReference type="PROSITE" id="PS50850"/>
    </source>
</evidence>
<evidence type="ECO:0000256" key="4">
    <source>
        <dbReference type="ARBA" id="ARBA00022989"/>
    </source>
</evidence>
<comment type="subcellular location">
    <subcellularLocation>
        <location evidence="1">Membrane</location>
        <topology evidence="1">Multi-pass membrane protein</topology>
    </subcellularLocation>
</comment>
<dbReference type="Pfam" id="PF07690">
    <property type="entry name" value="MFS_1"/>
    <property type="match status" value="1"/>
</dbReference>
<name>A0ABT1WEA4_9BURK</name>
<dbReference type="InterPro" id="IPR036259">
    <property type="entry name" value="MFS_trans_sf"/>
</dbReference>
<evidence type="ECO:0000256" key="6">
    <source>
        <dbReference type="SAM" id="Phobius"/>
    </source>
</evidence>
<keyword evidence="9" id="KW-1185">Reference proteome</keyword>
<feature type="transmembrane region" description="Helical" evidence="6">
    <location>
        <begin position="79"/>
        <end position="97"/>
    </location>
</feature>
<dbReference type="InterPro" id="IPR004752">
    <property type="entry name" value="AmpG_permease/AT-1"/>
</dbReference>
<dbReference type="RefSeq" id="WP_256763050.1">
    <property type="nucleotide sequence ID" value="NZ_JANIGO010000001.1"/>
</dbReference>
<gene>
    <name evidence="8" type="ORF">NQT62_02830</name>
</gene>
<dbReference type="InterPro" id="IPR020846">
    <property type="entry name" value="MFS_dom"/>
</dbReference>
<evidence type="ECO:0000256" key="2">
    <source>
        <dbReference type="ARBA" id="ARBA00022448"/>
    </source>
</evidence>
<dbReference type="PROSITE" id="PS50850">
    <property type="entry name" value="MFS"/>
    <property type="match status" value="1"/>
</dbReference>
<evidence type="ECO:0000256" key="5">
    <source>
        <dbReference type="ARBA" id="ARBA00023136"/>
    </source>
</evidence>
<dbReference type="CDD" id="cd17486">
    <property type="entry name" value="MFS_AmpG_like"/>
    <property type="match status" value="1"/>
</dbReference>
<sequence>MPRFLPPFRLFCILVLGFSSGLPLALTGSTLQAWLTVEGVDIKTIGLYAVVGFPYTYKFIWSPLLDYINPQMFDQRRGWIVWMQLACAGLVAALAFVDAHSAWTVAAVAVAIAFCSATQDMAIDAYRTDVLPAEERGLGAAYYVTGYRVAMLVSGGLALILAGEWLGWRGTYLMMAALMALCAVLSAFSPSLNTTDDDKPAKKALLDIVKQSARDFLRKDAAWGVLLLIVLYKIGDAFAGSLTTAFLLKGLGFTLTEVGVVNKTVSLIATLLGAFLGGHLMKRLGLYQSLMLFGIAQALSNLTFWGLSVTPPSIETMGVAVFIENLCGGMGTAAFVALLTSLCTREFSATQYALLSSLAAVGRVYLSAPAGYVVASFGWSTFFVLSTVAAVPGLLALFFLRASLQKLAR</sequence>
<dbReference type="PANTHER" id="PTHR12778">
    <property type="entry name" value="SOLUTE CARRIER FAMILY 33 ACETYL-COA TRANSPORTER -RELATED"/>
    <property type="match status" value="1"/>
</dbReference>
<dbReference type="NCBIfam" id="TIGR00901">
    <property type="entry name" value="2A0125"/>
    <property type="match status" value="1"/>
</dbReference>
<comment type="caution">
    <text evidence="8">The sequence shown here is derived from an EMBL/GenBank/DDBJ whole genome shotgun (WGS) entry which is preliminary data.</text>
</comment>
<keyword evidence="4 6" id="KW-1133">Transmembrane helix</keyword>
<dbReference type="Gene3D" id="1.20.1250.20">
    <property type="entry name" value="MFS general substrate transporter like domains"/>
    <property type="match status" value="2"/>
</dbReference>
<feature type="transmembrane region" description="Helical" evidence="6">
    <location>
        <begin position="147"/>
        <end position="166"/>
    </location>
</feature>
<protein>
    <submittedName>
        <fullName evidence="8">MFS transporter</fullName>
    </submittedName>
</protein>
<organism evidence="8 9">
    <name type="scientific">Limnobacter humi</name>
    <dbReference type="NCBI Taxonomy" id="1778671"/>
    <lineage>
        <taxon>Bacteria</taxon>
        <taxon>Pseudomonadati</taxon>
        <taxon>Pseudomonadota</taxon>
        <taxon>Betaproteobacteria</taxon>
        <taxon>Burkholderiales</taxon>
        <taxon>Burkholderiaceae</taxon>
        <taxon>Limnobacter</taxon>
    </lineage>
</organism>
<evidence type="ECO:0000313" key="8">
    <source>
        <dbReference type="EMBL" id="MCQ8895371.1"/>
    </source>
</evidence>
<dbReference type="InterPro" id="IPR011701">
    <property type="entry name" value="MFS"/>
</dbReference>
<feature type="transmembrane region" description="Helical" evidence="6">
    <location>
        <begin position="172"/>
        <end position="192"/>
    </location>
</feature>
<feature type="transmembrane region" description="Helical" evidence="6">
    <location>
        <begin position="103"/>
        <end position="126"/>
    </location>
</feature>
<keyword evidence="3 6" id="KW-0812">Transmembrane</keyword>
<feature type="transmembrane region" description="Helical" evidence="6">
    <location>
        <begin position="260"/>
        <end position="278"/>
    </location>
</feature>
<feature type="transmembrane region" description="Helical" evidence="6">
    <location>
        <begin position="352"/>
        <end position="375"/>
    </location>
</feature>
<evidence type="ECO:0000256" key="1">
    <source>
        <dbReference type="ARBA" id="ARBA00004141"/>
    </source>
</evidence>
<feature type="transmembrane region" description="Helical" evidence="6">
    <location>
        <begin position="290"/>
        <end position="307"/>
    </location>
</feature>
<feature type="transmembrane region" description="Helical" evidence="6">
    <location>
        <begin position="45"/>
        <end position="67"/>
    </location>
</feature>
<evidence type="ECO:0000313" key="9">
    <source>
        <dbReference type="Proteomes" id="UP001204142"/>
    </source>
</evidence>
<accession>A0ABT1WEA4</accession>
<dbReference type="Proteomes" id="UP001204142">
    <property type="component" value="Unassembled WGS sequence"/>
</dbReference>
<proteinExistence type="predicted"/>
<feature type="transmembrane region" description="Helical" evidence="6">
    <location>
        <begin position="221"/>
        <end position="248"/>
    </location>
</feature>
<dbReference type="SUPFAM" id="SSF103473">
    <property type="entry name" value="MFS general substrate transporter"/>
    <property type="match status" value="1"/>
</dbReference>
<evidence type="ECO:0000256" key="3">
    <source>
        <dbReference type="ARBA" id="ARBA00022692"/>
    </source>
</evidence>
<keyword evidence="2" id="KW-0813">Transport</keyword>
<reference evidence="8 9" key="1">
    <citation type="submission" date="2022-07" db="EMBL/GenBank/DDBJ databases">
        <authorList>
            <person name="Xamxidin M."/>
            <person name="Wu M."/>
        </authorList>
    </citation>
    <scope>NUCLEOTIDE SEQUENCE [LARGE SCALE GENOMIC DNA]</scope>
    <source>
        <strain evidence="8 9">NBRC 111650</strain>
    </source>
</reference>
<feature type="domain" description="Major facilitator superfamily (MFS) profile" evidence="7">
    <location>
        <begin position="9"/>
        <end position="404"/>
    </location>
</feature>
<dbReference type="PANTHER" id="PTHR12778:SF10">
    <property type="entry name" value="MAJOR FACILITATOR SUPERFAMILY DOMAIN-CONTAINING PROTEIN 3"/>
    <property type="match status" value="1"/>
</dbReference>
<dbReference type="EMBL" id="JANIGO010000001">
    <property type="protein sequence ID" value="MCQ8895371.1"/>
    <property type="molecule type" value="Genomic_DNA"/>
</dbReference>
<feature type="transmembrane region" description="Helical" evidence="6">
    <location>
        <begin position="319"/>
        <end position="340"/>
    </location>
</feature>
<feature type="transmembrane region" description="Helical" evidence="6">
    <location>
        <begin position="381"/>
        <end position="400"/>
    </location>
</feature>